<proteinExistence type="predicted"/>
<dbReference type="PROSITE" id="PS51257">
    <property type="entry name" value="PROKAR_LIPOPROTEIN"/>
    <property type="match status" value="1"/>
</dbReference>
<evidence type="ECO:0000313" key="4">
    <source>
        <dbReference type="Proteomes" id="UP000500843"/>
    </source>
</evidence>
<dbReference type="EMBL" id="CP054010">
    <property type="protein sequence ID" value="QKH87886.1"/>
    <property type="molecule type" value="Genomic_DNA"/>
</dbReference>
<feature type="domain" description="BACON" evidence="2">
    <location>
        <begin position="66"/>
        <end position="113"/>
    </location>
</feature>
<dbReference type="CDD" id="cd14948">
    <property type="entry name" value="BACON"/>
    <property type="match status" value="1"/>
</dbReference>
<evidence type="ECO:0000313" key="3">
    <source>
        <dbReference type="EMBL" id="QKH87886.1"/>
    </source>
</evidence>
<dbReference type="Proteomes" id="UP000500843">
    <property type="component" value="Chromosome 1"/>
</dbReference>
<protein>
    <submittedName>
        <fullName evidence="3">BACON domain-containing protein</fullName>
    </submittedName>
</protein>
<dbReference type="InterPro" id="IPR024361">
    <property type="entry name" value="BACON"/>
</dbReference>
<dbReference type="InterPro" id="IPR013783">
    <property type="entry name" value="Ig-like_fold"/>
</dbReference>
<dbReference type="Gene3D" id="2.60.40.10">
    <property type="entry name" value="Immunoglobulins"/>
    <property type="match status" value="1"/>
</dbReference>
<dbReference type="AlphaFoldDB" id="A0A7D4GH66"/>
<accession>A0A7D4GH66</accession>
<reference evidence="3 4" key="1">
    <citation type="submission" date="2020-05" db="EMBL/GenBank/DDBJ databases">
        <title>FDA dAtabase for Regulatory Grade micrObial Sequences (FDA-ARGOS): Supporting development and validation of Infectious Disease Dx tests.</title>
        <authorList>
            <person name="Moreno J."/>
            <person name="Tallon L."/>
            <person name="Sadzewicz L."/>
            <person name="Zhao X."/>
            <person name="Vavikolanu K."/>
            <person name="Mehta A."/>
            <person name="Aluvathingal J."/>
            <person name="Nadendla S."/>
            <person name="Myers T."/>
            <person name="Yan Y."/>
            <person name="Sichtig H."/>
        </authorList>
    </citation>
    <scope>NUCLEOTIDE SEQUENCE [LARGE SCALE GENOMIC DNA]</scope>
    <source>
        <strain evidence="3 4">FDAARGOS_760</strain>
    </source>
</reference>
<name>A0A7D4GH66_9BACT</name>
<gene>
    <name evidence="3" type="ORF">FIU21_02550</name>
</gene>
<keyword evidence="1" id="KW-0732">Signal</keyword>
<organism evidence="3 4">
    <name type="scientific">Prevotella melaninogenica</name>
    <dbReference type="NCBI Taxonomy" id="28132"/>
    <lineage>
        <taxon>Bacteria</taxon>
        <taxon>Pseudomonadati</taxon>
        <taxon>Bacteroidota</taxon>
        <taxon>Bacteroidia</taxon>
        <taxon>Bacteroidales</taxon>
        <taxon>Prevotellaceae</taxon>
        <taxon>Prevotella</taxon>
    </lineage>
</organism>
<evidence type="ECO:0000256" key="1">
    <source>
        <dbReference type="SAM" id="SignalP"/>
    </source>
</evidence>
<dbReference type="RefSeq" id="WP_004359392.1">
    <property type="nucleotide sequence ID" value="NZ_CP054010.1"/>
</dbReference>
<dbReference type="Pfam" id="PF13004">
    <property type="entry name" value="BACON"/>
    <property type="match status" value="1"/>
</dbReference>
<feature type="chain" id="PRO_5028989072" evidence="1">
    <location>
        <begin position="22"/>
        <end position="435"/>
    </location>
</feature>
<feature type="signal peptide" evidence="1">
    <location>
        <begin position="1"/>
        <end position="21"/>
    </location>
</feature>
<evidence type="ECO:0000259" key="2">
    <source>
        <dbReference type="Pfam" id="PF13004"/>
    </source>
</evidence>
<sequence length="435" mass="47232">MKKIFNICLLLAVTAGFVACSDDNDAGSNYLRENPVQVVNSKLTFTAAAQKGGVKFTAPAGSTVSVSDSWATALLQNDSIVVSVTNNPAIDSRSAVLTIKNGKDSTNLPILQAGALFKYKGTKYYAVSDKDTTLTLPYTALGAEPSMELADASDASGVASIENKDSAFVAHIGANTTGEIRTFSLVLKNQENRDTITVTQGGIDDLAGKTYSLYGYDLLKMTSSTTDIKTLVTQIVGTLEKKSDTELTFNSSDTGMKMTLTFDPAKVSLSLKAGEYVLSKRVNDTTYFYRTAIWDINHYGTFMKLIRQQIEGHNAGKVSDTEFAAFQKVVPGIYNYYASNQLTMTARMSYSKADKMVAGILEDSGKNAAYIKSLKYLGPLGFPLNSFNGNVFAIYKYNQQGSQLYLNGPLFLLQPVMLFHPLSKSAKPAAFMQKR</sequence>